<sequence>MARKITQVVWTRQARESLNAILDYRYKDIPTARRIVRKDIIGASKEIVFAEQYQRDEIFQEYRRIIVRDYKILYKEQKGVVYILNVICTKANTETS</sequence>
<comment type="caution">
    <text evidence="2">The sequence shown here is derived from an EMBL/GenBank/DDBJ whole genome shotgun (WGS) entry which is preliminary data.</text>
</comment>
<protein>
    <submittedName>
        <fullName evidence="2">Type II toxin-antitoxin system RelE/ParE family toxin</fullName>
    </submittedName>
</protein>
<dbReference type="Gene3D" id="3.30.2310.20">
    <property type="entry name" value="RelE-like"/>
    <property type="match status" value="1"/>
</dbReference>
<dbReference type="Proteomes" id="UP000653730">
    <property type="component" value="Unassembled WGS sequence"/>
</dbReference>
<dbReference type="EMBL" id="JACVDC010000016">
    <property type="protein sequence ID" value="MBC9795862.1"/>
    <property type="molecule type" value="Genomic_DNA"/>
</dbReference>
<proteinExistence type="predicted"/>
<reference evidence="2 3" key="1">
    <citation type="submission" date="2020-09" db="EMBL/GenBank/DDBJ databases">
        <title>Sinomicrobium weinanense sp. nov., a halophilic bacteria isolated from saline-alkali soil.</title>
        <authorList>
            <person name="Wu P."/>
            <person name="Ren H."/>
            <person name="Mei Y."/>
            <person name="Liang Y."/>
            <person name="Chen Z."/>
        </authorList>
    </citation>
    <scope>NUCLEOTIDE SEQUENCE [LARGE SCALE GENOMIC DNA]</scope>
    <source>
        <strain evidence="2 3">FJxs</strain>
    </source>
</reference>
<dbReference type="AlphaFoldDB" id="A0A926Q1L9"/>
<name>A0A926Q1L9_9FLAO</name>
<dbReference type="RefSeq" id="WP_187965013.1">
    <property type="nucleotide sequence ID" value="NZ_JACVDC010000016.1"/>
</dbReference>
<evidence type="ECO:0000256" key="1">
    <source>
        <dbReference type="ARBA" id="ARBA00022649"/>
    </source>
</evidence>
<gene>
    <name evidence="2" type="ORF">IBL28_07785</name>
</gene>
<evidence type="ECO:0000313" key="3">
    <source>
        <dbReference type="Proteomes" id="UP000653730"/>
    </source>
</evidence>
<keyword evidence="1" id="KW-1277">Toxin-antitoxin system</keyword>
<dbReference type="InterPro" id="IPR007712">
    <property type="entry name" value="RelE/ParE_toxin"/>
</dbReference>
<accession>A0A926Q1L9</accession>
<dbReference type="Pfam" id="PF05016">
    <property type="entry name" value="ParE_toxin"/>
    <property type="match status" value="1"/>
</dbReference>
<evidence type="ECO:0000313" key="2">
    <source>
        <dbReference type="EMBL" id="MBC9795862.1"/>
    </source>
</evidence>
<keyword evidence="3" id="KW-1185">Reference proteome</keyword>
<organism evidence="2 3">
    <name type="scientific">Sinomicrobium weinanense</name>
    <dbReference type="NCBI Taxonomy" id="2842200"/>
    <lineage>
        <taxon>Bacteria</taxon>
        <taxon>Pseudomonadati</taxon>
        <taxon>Bacteroidota</taxon>
        <taxon>Flavobacteriia</taxon>
        <taxon>Flavobacteriales</taxon>
        <taxon>Flavobacteriaceae</taxon>
        <taxon>Sinomicrobium</taxon>
    </lineage>
</organism>
<dbReference type="InterPro" id="IPR035093">
    <property type="entry name" value="RelE/ParE_toxin_dom_sf"/>
</dbReference>